<sequence length="126" mass="13891">MRVDRLDHLVLTVADVDVTVDFYQRVLGMKPVSFKGGRRALAFGSSKINLHQAGHEFEPKAEHPGPGTADLCFIVDEPIDRIQAELIAHGVDIEEGPVERTGATGPILSVYLRDPDQNLIELSNYL</sequence>
<dbReference type="PANTHER" id="PTHR21366:SF14">
    <property type="entry name" value="GLYOXALASE DOMAIN-CONTAINING PROTEIN 5"/>
    <property type="match status" value="1"/>
</dbReference>
<dbReference type="InterPro" id="IPR050383">
    <property type="entry name" value="GlyoxalaseI/FosfomycinResist"/>
</dbReference>
<dbReference type="PROSITE" id="PS51819">
    <property type="entry name" value="VOC"/>
    <property type="match status" value="1"/>
</dbReference>
<proteinExistence type="predicted"/>
<dbReference type="EMBL" id="SODP01000004">
    <property type="protein sequence ID" value="TDW60764.1"/>
    <property type="molecule type" value="Genomic_DNA"/>
</dbReference>
<keyword evidence="3" id="KW-1185">Reference proteome</keyword>
<dbReference type="SUPFAM" id="SSF54593">
    <property type="entry name" value="Glyoxalase/Bleomycin resistance protein/Dihydroxybiphenyl dioxygenase"/>
    <property type="match status" value="1"/>
</dbReference>
<feature type="domain" description="VOC" evidence="1">
    <location>
        <begin position="5"/>
        <end position="125"/>
    </location>
</feature>
<dbReference type="GO" id="GO:0016829">
    <property type="term" value="F:lyase activity"/>
    <property type="evidence" value="ECO:0007669"/>
    <property type="project" value="UniProtKB-KW"/>
</dbReference>
<dbReference type="RefSeq" id="WP_134110234.1">
    <property type="nucleotide sequence ID" value="NZ_SODP01000004.1"/>
</dbReference>
<gene>
    <name evidence="2" type="ORF">EV653_7320</name>
</gene>
<dbReference type="AlphaFoldDB" id="A0A4R8BSK7"/>
<dbReference type="InterPro" id="IPR029068">
    <property type="entry name" value="Glyas_Bleomycin-R_OHBP_Dase"/>
</dbReference>
<accession>A0A4R8BSK7</accession>
<dbReference type="InterPro" id="IPR037523">
    <property type="entry name" value="VOC_core"/>
</dbReference>
<evidence type="ECO:0000259" key="1">
    <source>
        <dbReference type="PROSITE" id="PS51819"/>
    </source>
</evidence>
<protein>
    <submittedName>
        <fullName evidence="2">Catechol 2,3-dioxygenase-like lactoylglutathione lyase family enzyme</fullName>
    </submittedName>
</protein>
<dbReference type="InterPro" id="IPR004360">
    <property type="entry name" value="Glyas_Fos-R_dOase_dom"/>
</dbReference>
<dbReference type="CDD" id="cd07253">
    <property type="entry name" value="GLOD5"/>
    <property type="match status" value="1"/>
</dbReference>
<reference evidence="2 3" key="1">
    <citation type="submission" date="2019-03" db="EMBL/GenBank/DDBJ databases">
        <title>Genomic Encyclopedia of Type Strains, Phase III (KMG-III): the genomes of soil and plant-associated and newly described type strains.</title>
        <authorList>
            <person name="Whitman W."/>
        </authorList>
    </citation>
    <scope>NUCLEOTIDE SEQUENCE [LARGE SCALE GENOMIC DNA]</scope>
    <source>
        <strain evidence="2 3">VKM Ac-2573</strain>
    </source>
</reference>
<dbReference type="PANTHER" id="PTHR21366">
    <property type="entry name" value="GLYOXALASE FAMILY PROTEIN"/>
    <property type="match status" value="1"/>
</dbReference>
<evidence type="ECO:0000313" key="3">
    <source>
        <dbReference type="Proteomes" id="UP000295146"/>
    </source>
</evidence>
<name>A0A4R8BSK7_9ACTN</name>
<organism evidence="2 3">
    <name type="scientific">Kribbella pratensis</name>
    <dbReference type="NCBI Taxonomy" id="2512112"/>
    <lineage>
        <taxon>Bacteria</taxon>
        <taxon>Bacillati</taxon>
        <taxon>Actinomycetota</taxon>
        <taxon>Actinomycetes</taxon>
        <taxon>Propionibacteriales</taxon>
        <taxon>Kribbellaceae</taxon>
        <taxon>Kribbella</taxon>
    </lineage>
</organism>
<dbReference type="Proteomes" id="UP000295146">
    <property type="component" value="Unassembled WGS sequence"/>
</dbReference>
<keyword evidence="2" id="KW-0456">Lyase</keyword>
<dbReference type="Gene3D" id="3.10.180.10">
    <property type="entry name" value="2,3-Dihydroxybiphenyl 1,2-Dioxygenase, domain 1"/>
    <property type="match status" value="1"/>
</dbReference>
<dbReference type="OrthoDB" id="333547at2"/>
<dbReference type="Pfam" id="PF00903">
    <property type="entry name" value="Glyoxalase"/>
    <property type="match status" value="1"/>
</dbReference>
<comment type="caution">
    <text evidence="2">The sequence shown here is derived from an EMBL/GenBank/DDBJ whole genome shotgun (WGS) entry which is preliminary data.</text>
</comment>
<evidence type="ECO:0000313" key="2">
    <source>
        <dbReference type="EMBL" id="TDW60764.1"/>
    </source>
</evidence>